<feature type="region of interest" description="Disordered" evidence="1">
    <location>
        <begin position="279"/>
        <end position="303"/>
    </location>
</feature>
<dbReference type="AlphaFoldDB" id="A0A8T1EM21"/>
<organism evidence="2 3">
    <name type="scientific">Phytophthora cactorum</name>
    <dbReference type="NCBI Taxonomy" id="29920"/>
    <lineage>
        <taxon>Eukaryota</taxon>
        <taxon>Sar</taxon>
        <taxon>Stramenopiles</taxon>
        <taxon>Oomycota</taxon>
        <taxon>Peronosporomycetes</taxon>
        <taxon>Peronosporales</taxon>
        <taxon>Peronosporaceae</taxon>
        <taxon>Phytophthora</taxon>
    </lineage>
</organism>
<evidence type="ECO:0000313" key="3">
    <source>
        <dbReference type="Proteomes" id="UP000697107"/>
    </source>
</evidence>
<gene>
    <name evidence="2" type="ORF">PC118_g24448</name>
</gene>
<sequence>LKAVRRVVVRVRPVLGAAALRHAMPGPGAPKSRQSRGSQCEFWQNQRSPLDAPSSSKLSQEIPTSNGKQSEYCDKPRVLFPPPPSSVFGSRRRLSILFPRPTSACFVHPRQVPHAFTHIPSTIVMKRNFGSLNLAALDLNSPFQTGADSTECSLADRFSALDPSAEDCSMDASGSEYSSDENVGYPLEHLDMPHAVPESLRDEAPLDIDQDMEDVMPELTLPTRSQSASRSRSENGDARVSRLHPPMSEIPQHQHDQHHVELNALRCLGLKMMLSNLSTSNNNNNSTNASVASNKPNYSYPGVNDRAKTALLPIRQPSVQSV</sequence>
<dbReference type="Proteomes" id="UP000697107">
    <property type="component" value="Unassembled WGS sequence"/>
</dbReference>
<comment type="caution">
    <text evidence="2">The sequence shown here is derived from an EMBL/GenBank/DDBJ whole genome shotgun (WGS) entry which is preliminary data.</text>
</comment>
<accession>A0A8T1EM21</accession>
<reference evidence="2" key="1">
    <citation type="submission" date="2018-10" db="EMBL/GenBank/DDBJ databases">
        <title>Effector identification in a new, highly contiguous assembly of the strawberry crown rot pathogen Phytophthora cactorum.</title>
        <authorList>
            <person name="Armitage A.D."/>
            <person name="Nellist C.F."/>
            <person name="Bates H."/>
            <person name="Vickerstaff R.J."/>
            <person name="Harrison R.J."/>
        </authorList>
    </citation>
    <scope>NUCLEOTIDE SEQUENCE</scope>
    <source>
        <strain evidence="2">P415</strain>
    </source>
</reference>
<protein>
    <submittedName>
        <fullName evidence="2">Uncharacterized protein</fullName>
    </submittedName>
</protein>
<feature type="compositionally biased region" description="Polar residues" evidence="1">
    <location>
        <begin position="35"/>
        <end position="69"/>
    </location>
</feature>
<feature type="compositionally biased region" description="Basic and acidic residues" evidence="1">
    <location>
        <begin position="231"/>
        <end position="240"/>
    </location>
</feature>
<proteinExistence type="predicted"/>
<evidence type="ECO:0000313" key="2">
    <source>
        <dbReference type="EMBL" id="KAG2956471.1"/>
    </source>
</evidence>
<feature type="region of interest" description="Disordered" evidence="1">
    <location>
        <begin position="219"/>
        <end position="240"/>
    </location>
</feature>
<dbReference type="VEuPathDB" id="FungiDB:PC110_g11390"/>
<feature type="region of interest" description="Disordered" evidence="1">
    <location>
        <begin position="22"/>
        <end position="76"/>
    </location>
</feature>
<name>A0A8T1EM21_9STRA</name>
<dbReference type="EMBL" id="RCML01003042">
    <property type="protein sequence ID" value="KAG2956471.1"/>
    <property type="molecule type" value="Genomic_DNA"/>
</dbReference>
<feature type="non-terminal residue" evidence="2">
    <location>
        <position position="322"/>
    </location>
</feature>
<feature type="compositionally biased region" description="Low complexity" evidence="1">
    <location>
        <begin position="279"/>
        <end position="294"/>
    </location>
</feature>
<evidence type="ECO:0000256" key="1">
    <source>
        <dbReference type="SAM" id="MobiDB-lite"/>
    </source>
</evidence>